<dbReference type="Proteomes" id="UP001305779">
    <property type="component" value="Unassembled WGS sequence"/>
</dbReference>
<organism evidence="1 2">
    <name type="scientific">Zasmidium cellare</name>
    <name type="common">Wine cellar mold</name>
    <name type="synonym">Racodium cellare</name>
    <dbReference type="NCBI Taxonomy" id="395010"/>
    <lineage>
        <taxon>Eukaryota</taxon>
        <taxon>Fungi</taxon>
        <taxon>Dikarya</taxon>
        <taxon>Ascomycota</taxon>
        <taxon>Pezizomycotina</taxon>
        <taxon>Dothideomycetes</taxon>
        <taxon>Dothideomycetidae</taxon>
        <taxon>Mycosphaerellales</taxon>
        <taxon>Mycosphaerellaceae</taxon>
        <taxon>Zasmidium</taxon>
    </lineage>
</organism>
<keyword evidence="2" id="KW-1185">Reference proteome</keyword>
<protein>
    <recommendedName>
        <fullName evidence="3">F-box domain-containing protein</fullName>
    </recommendedName>
</protein>
<evidence type="ECO:0000313" key="2">
    <source>
        <dbReference type="Proteomes" id="UP001305779"/>
    </source>
</evidence>
<name>A0ABR0F1X1_ZASCE</name>
<sequence>MSNRSLLLELPPELRVRIFEYVLESTQSQRPLFVLDRVYVQFSEETSPKATAVLRACSLFYKECLPLLYDTTSVEMSIRCEEDISTCQRPMANFGTIEGCRTLARLRHLELEITFDAENERSVLRATERLLNVSSVLNAYGQLKTLTLLFLQSGRHYRGDGIPGDALVRAAMQMRYDKLLEVSRNIAAKFAMRNSTWTELRRLAVNYDEEAKEQFQEISLDYWDRVFPEKPESIEPN</sequence>
<gene>
    <name evidence="1" type="ORF">PRZ48_001150</name>
</gene>
<dbReference type="InterPro" id="IPR038883">
    <property type="entry name" value="AN11006-like"/>
</dbReference>
<proteinExistence type="predicted"/>
<dbReference type="PANTHER" id="PTHR42085:SF2">
    <property type="entry name" value="F-BOX DOMAIN-CONTAINING PROTEIN"/>
    <property type="match status" value="1"/>
</dbReference>
<evidence type="ECO:0000313" key="1">
    <source>
        <dbReference type="EMBL" id="KAK4507415.1"/>
    </source>
</evidence>
<evidence type="ECO:0008006" key="3">
    <source>
        <dbReference type="Google" id="ProtNLM"/>
    </source>
</evidence>
<dbReference type="PANTHER" id="PTHR42085">
    <property type="entry name" value="F-BOX DOMAIN-CONTAINING PROTEIN"/>
    <property type="match status" value="1"/>
</dbReference>
<dbReference type="EMBL" id="JAXOVC010000001">
    <property type="protein sequence ID" value="KAK4507415.1"/>
    <property type="molecule type" value="Genomic_DNA"/>
</dbReference>
<accession>A0ABR0F1X1</accession>
<reference evidence="1 2" key="1">
    <citation type="journal article" date="2023" name="G3 (Bethesda)">
        <title>A chromosome-level genome assembly of Zasmidium syzygii isolated from banana leaves.</title>
        <authorList>
            <person name="van Westerhoven A.C."/>
            <person name="Mehrabi R."/>
            <person name="Talebi R."/>
            <person name="Steentjes M.B.F."/>
            <person name="Corcolon B."/>
            <person name="Chong P.A."/>
            <person name="Kema G.H.J."/>
            <person name="Seidl M.F."/>
        </authorList>
    </citation>
    <scope>NUCLEOTIDE SEQUENCE [LARGE SCALE GENOMIC DNA]</scope>
    <source>
        <strain evidence="1 2">P124</strain>
    </source>
</reference>
<comment type="caution">
    <text evidence="1">The sequence shown here is derived from an EMBL/GenBank/DDBJ whole genome shotgun (WGS) entry which is preliminary data.</text>
</comment>